<reference evidence="1" key="1">
    <citation type="journal article" date="2021" name="PeerJ">
        <title>Extensive microbial diversity within the chicken gut microbiome revealed by metagenomics and culture.</title>
        <authorList>
            <person name="Gilroy R."/>
            <person name="Ravi A."/>
            <person name="Getino M."/>
            <person name="Pursley I."/>
            <person name="Horton D.L."/>
            <person name="Alikhan N.F."/>
            <person name="Baker D."/>
            <person name="Gharbi K."/>
            <person name="Hall N."/>
            <person name="Watson M."/>
            <person name="Adriaenssens E.M."/>
            <person name="Foster-Nyarko E."/>
            <person name="Jarju S."/>
            <person name="Secka A."/>
            <person name="Antonio M."/>
            <person name="Oren A."/>
            <person name="Chaudhuri R.R."/>
            <person name="La Ragione R."/>
            <person name="Hildebrand F."/>
            <person name="Pallen M.J."/>
        </authorList>
    </citation>
    <scope>NUCLEOTIDE SEQUENCE</scope>
    <source>
        <strain evidence="1">811</strain>
    </source>
</reference>
<dbReference type="EMBL" id="DXFX01000036">
    <property type="protein sequence ID" value="HIX07353.1"/>
    <property type="molecule type" value="Genomic_DNA"/>
</dbReference>
<proteinExistence type="predicted"/>
<name>A0A9D1V7H2_9FIRM</name>
<evidence type="ECO:0000313" key="1">
    <source>
        <dbReference type="EMBL" id="HIX07353.1"/>
    </source>
</evidence>
<accession>A0A9D1V7H2</accession>
<reference evidence="1" key="2">
    <citation type="submission" date="2021-04" db="EMBL/GenBank/DDBJ databases">
        <authorList>
            <person name="Gilroy R."/>
        </authorList>
    </citation>
    <scope>NUCLEOTIDE SEQUENCE</scope>
    <source>
        <strain evidence="1">811</strain>
    </source>
</reference>
<organism evidence="1 2">
    <name type="scientific">Candidatus Borkfalkia faecipullorum</name>
    <dbReference type="NCBI Taxonomy" id="2838510"/>
    <lineage>
        <taxon>Bacteria</taxon>
        <taxon>Bacillati</taxon>
        <taxon>Bacillota</taxon>
        <taxon>Clostridia</taxon>
        <taxon>Christensenellales</taxon>
        <taxon>Christensenellaceae</taxon>
        <taxon>Candidatus Borkfalkia</taxon>
    </lineage>
</organism>
<evidence type="ECO:0000313" key="2">
    <source>
        <dbReference type="Proteomes" id="UP000824204"/>
    </source>
</evidence>
<sequence length="35" mass="4278">MARFVKDDETAELAWKMFQKTGSLSYYMLYRQLKK</sequence>
<dbReference type="Pfam" id="PF14006">
    <property type="entry name" value="YqzL"/>
    <property type="match status" value="1"/>
</dbReference>
<gene>
    <name evidence="1" type="ORF">H9741_02665</name>
</gene>
<dbReference type="Proteomes" id="UP000824204">
    <property type="component" value="Unassembled WGS sequence"/>
</dbReference>
<dbReference type="AlphaFoldDB" id="A0A9D1V7H2"/>
<dbReference type="InterPro" id="IPR025617">
    <property type="entry name" value="YqzL"/>
</dbReference>
<protein>
    <submittedName>
        <fullName evidence="1">YqzL family protein</fullName>
    </submittedName>
</protein>
<comment type="caution">
    <text evidence="1">The sequence shown here is derived from an EMBL/GenBank/DDBJ whole genome shotgun (WGS) entry which is preliminary data.</text>
</comment>